<comment type="subcellular location">
    <subcellularLocation>
        <location evidence="1">Membrane</location>
        <topology evidence="1">Multi-pass membrane protein</topology>
    </subcellularLocation>
</comment>
<dbReference type="GO" id="GO:0005886">
    <property type="term" value="C:plasma membrane"/>
    <property type="evidence" value="ECO:0007669"/>
    <property type="project" value="InterPro"/>
</dbReference>
<dbReference type="GO" id="GO:0008381">
    <property type="term" value="F:mechanosensitive monoatomic ion channel activity"/>
    <property type="evidence" value="ECO:0007669"/>
    <property type="project" value="TreeGrafter"/>
</dbReference>
<dbReference type="PANTHER" id="PTHR23302:SF40">
    <property type="entry name" value="TRANSMEMBRANE CHANNEL-LIKE PROTEIN"/>
    <property type="match status" value="1"/>
</dbReference>
<evidence type="ECO:0000259" key="7">
    <source>
        <dbReference type="Pfam" id="PF07810"/>
    </source>
</evidence>
<feature type="transmembrane region" description="Helical" evidence="6">
    <location>
        <begin position="42"/>
        <end position="60"/>
    </location>
</feature>
<keyword evidence="5 6" id="KW-0472">Membrane</keyword>
<comment type="caution">
    <text evidence="8">The sequence shown here is derived from an EMBL/GenBank/DDBJ whole genome shotgun (WGS) entry which is preliminary data.</text>
</comment>
<name>A0AAV2HZV1_LYMST</name>
<feature type="transmembrane region" description="Helical" evidence="6">
    <location>
        <begin position="261"/>
        <end position="282"/>
    </location>
</feature>
<feature type="transmembrane region" description="Helical" evidence="6">
    <location>
        <begin position="294"/>
        <end position="314"/>
    </location>
</feature>
<dbReference type="AlphaFoldDB" id="A0AAV2HZV1"/>
<feature type="transmembrane region" description="Helical" evidence="6">
    <location>
        <begin position="210"/>
        <end position="231"/>
    </location>
</feature>
<dbReference type="InterPro" id="IPR038900">
    <property type="entry name" value="TMC"/>
</dbReference>
<dbReference type="PANTHER" id="PTHR23302">
    <property type="entry name" value="TRANSMEMBRANE CHANNEL-RELATED"/>
    <property type="match status" value="1"/>
</dbReference>
<reference evidence="8 9" key="1">
    <citation type="submission" date="2024-04" db="EMBL/GenBank/DDBJ databases">
        <authorList>
            <consortium name="Genoscope - CEA"/>
            <person name="William W."/>
        </authorList>
    </citation>
    <scope>NUCLEOTIDE SEQUENCE [LARGE SCALE GENOMIC DNA]</scope>
</reference>
<feature type="non-terminal residue" evidence="8">
    <location>
        <position position="1"/>
    </location>
</feature>
<organism evidence="8 9">
    <name type="scientific">Lymnaea stagnalis</name>
    <name type="common">Great pond snail</name>
    <name type="synonym">Helix stagnalis</name>
    <dbReference type="NCBI Taxonomy" id="6523"/>
    <lineage>
        <taxon>Eukaryota</taxon>
        <taxon>Metazoa</taxon>
        <taxon>Spiralia</taxon>
        <taxon>Lophotrochozoa</taxon>
        <taxon>Mollusca</taxon>
        <taxon>Gastropoda</taxon>
        <taxon>Heterobranchia</taxon>
        <taxon>Euthyneura</taxon>
        <taxon>Panpulmonata</taxon>
        <taxon>Hygrophila</taxon>
        <taxon>Lymnaeoidea</taxon>
        <taxon>Lymnaeidae</taxon>
        <taxon>Lymnaea</taxon>
    </lineage>
</organism>
<feature type="domain" description="TMC" evidence="7">
    <location>
        <begin position="391"/>
        <end position="506"/>
    </location>
</feature>
<evidence type="ECO:0000256" key="3">
    <source>
        <dbReference type="ARBA" id="ARBA00022692"/>
    </source>
</evidence>
<dbReference type="Proteomes" id="UP001497497">
    <property type="component" value="Unassembled WGS sequence"/>
</dbReference>
<evidence type="ECO:0000256" key="1">
    <source>
        <dbReference type="ARBA" id="ARBA00004141"/>
    </source>
</evidence>
<gene>
    <name evidence="8" type="ORF">GSLYS_00013558001</name>
</gene>
<protein>
    <recommendedName>
        <fullName evidence="7">TMC domain-containing protein</fullName>
    </recommendedName>
</protein>
<dbReference type="InterPro" id="IPR012496">
    <property type="entry name" value="TMC_dom"/>
</dbReference>
<evidence type="ECO:0000313" key="9">
    <source>
        <dbReference type="Proteomes" id="UP001497497"/>
    </source>
</evidence>
<evidence type="ECO:0000256" key="5">
    <source>
        <dbReference type="ARBA" id="ARBA00023136"/>
    </source>
</evidence>
<evidence type="ECO:0000256" key="2">
    <source>
        <dbReference type="ARBA" id="ARBA00006510"/>
    </source>
</evidence>
<feature type="transmembrane region" description="Helical" evidence="6">
    <location>
        <begin position="122"/>
        <end position="144"/>
    </location>
</feature>
<evidence type="ECO:0000256" key="6">
    <source>
        <dbReference type="SAM" id="Phobius"/>
    </source>
</evidence>
<keyword evidence="4 6" id="KW-1133">Transmembrane helix</keyword>
<evidence type="ECO:0000313" key="8">
    <source>
        <dbReference type="EMBL" id="CAL1539825.1"/>
    </source>
</evidence>
<proteinExistence type="inferred from homology"/>
<evidence type="ECO:0000256" key="4">
    <source>
        <dbReference type="ARBA" id="ARBA00022989"/>
    </source>
</evidence>
<dbReference type="Pfam" id="PF07810">
    <property type="entry name" value="TMC"/>
    <property type="match status" value="1"/>
</dbReference>
<comment type="similarity">
    <text evidence="2">Belongs to the TMC family.</text>
</comment>
<feature type="transmembrane region" description="Helical" evidence="6">
    <location>
        <begin position="510"/>
        <end position="534"/>
    </location>
</feature>
<sequence>LRQLARSWKNWMASLVPWEMKIKQIEGHFGSVVASYFVFLRWLLWISVWLTILPTCFIIIPELISGEKYEASVRKTIPENDKPTAYDLQTIWNAEGVVRYSLVFYGYYDNTETIGSGYRLPLAYLLVNLATFAYSFVAVLKTMAHNSRQSRMSNTDDEYTFSWKLFTEWDYMIANVDTAATKHASITTVFKETILEVKVKSRQENKWTLLTIRIVSNIVIVLLLALSTYVIQLCVERSRQLEILKGKNPKYQAGVWEENELTAVMTLISIIFPTFLDVIAVVEKFHPRTSLQLMLGRIFLLNLLNMYTLFIALYNKQNDLRDSLLSLESNATNCSSLLLNTTLTDTLTSTAAPNPGRTTPLGTSPVFLNVTPSPVTCVNDSAISSKLREFCWETMIGQEVFKLTVLDTVAVFAQHLVFDVLRAYFVRYCNNLCCWDIEKNFPEYAEFKTAENILHLISNQGGIWLGTFFCPGLPLLNLVKLFMLVYFRCWTVLCYNVPEERIFRASRSNNFYYALLLVMLFLCMLPPLFAIVIIEPSPQCGPFSGRQRIYQVLTETMESQLPASLNSVLQYAASPGVILPVFMLLG</sequence>
<accession>A0AAV2HZV1</accession>
<keyword evidence="9" id="KW-1185">Reference proteome</keyword>
<dbReference type="EMBL" id="CAXITT010000357">
    <property type="protein sequence ID" value="CAL1539825.1"/>
    <property type="molecule type" value="Genomic_DNA"/>
</dbReference>
<keyword evidence="3 6" id="KW-0812">Transmembrane</keyword>